<organism evidence="6">
    <name type="scientific">Rosellinia necatrix</name>
    <name type="common">White root-rot fungus</name>
    <dbReference type="NCBI Taxonomy" id="77044"/>
    <lineage>
        <taxon>Eukaryota</taxon>
        <taxon>Fungi</taxon>
        <taxon>Dikarya</taxon>
        <taxon>Ascomycota</taxon>
        <taxon>Pezizomycotina</taxon>
        <taxon>Sordariomycetes</taxon>
        <taxon>Xylariomycetidae</taxon>
        <taxon>Xylariales</taxon>
        <taxon>Xylariaceae</taxon>
        <taxon>Rosellinia</taxon>
    </lineage>
</organism>
<dbReference type="SUPFAM" id="SSF52141">
    <property type="entry name" value="Uracil-DNA glycosylase-like"/>
    <property type="match status" value="1"/>
</dbReference>
<feature type="compositionally biased region" description="Basic and acidic residues" evidence="4">
    <location>
        <begin position="114"/>
        <end position="133"/>
    </location>
</feature>
<sequence>MSEEASERDVSITEPPPSEEPRAGDKEPSFQGRLQLKDFMFDAGGPRRSSRLLRTSSQIPAAAAAVASSSGSATPAPEGAALSAPAPDTGRKRKAPTTTTTSSSSSSSKASQRAKRDTGNDKDKDKEKDKDEDAVSSPPRRKKTKRAQRTTTTAITTTTTSSSYAPPSTYAHLTPLTDVITPGLLVLFIGLNPGVQTARSGHAYAHPSNLFWKLLHSSGLTPVPCRPEEDRTLPARFALGNTNIVARPSRNGAELSRAEMDAGVAVLDAKCRRWRPEAVCLVGKGIWESVFRVRRRRNLARGEFEYGWQRERMGAVSPDDDDDVDDDDGEEEGVEKGPWEGSRIFVATSTSGLAASLRLDEKERIWKILGDWCVQRRKERAEAEAEKEKEKEKADAS</sequence>
<feature type="compositionally biased region" description="Basic and acidic residues" evidence="4">
    <location>
        <begin position="1"/>
        <end position="11"/>
    </location>
</feature>
<dbReference type="Pfam" id="PF03167">
    <property type="entry name" value="UDG"/>
    <property type="match status" value="1"/>
</dbReference>
<dbReference type="InterPro" id="IPR005122">
    <property type="entry name" value="Uracil-DNA_glycosylase-like"/>
</dbReference>
<keyword evidence="7" id="KW-1185">Reference proteome</keyword>
<protein>
    <submittedName>
        <fullName evidence="6">Putative g u mismatch-specific uracil DNA glycosylase</fullName>
    </submittedName>
</protein>
<dbReference type="OMA" id="MCVVGKS"/>
<dbReference type="PANTHER" id="PTHR12159">
    <property type="entry name" value="G/T AND G/U MISMATCH-SPECIFIC DNA GLYCOSYLASE"/>
    <property type="match status" value="1"/>
</dbReference>
<dbReference type="GO" id="GO:0004844">
    <property type="term" value="F:uracil DNA N-glycosylase activity"/>
    <property type="evidence" value="ECO:0007669"/>
    <property type="project" value="TreeGrafter"/>
</dbReference>
<feature type="compositionally biased region" description="Low complexity" evidence="4">
    <location>
        <begin position="52"/>
        <end position="81"/>
    </location>
</feature>
<dbReference type="STRING" id="77044.A0A1W2TBK3"/>
<dbReference type="PANTHER" id="PTHR12159:SF9">
    <property type="entry name" value="G_T MISMATCH-SPECIFIC THYMINE DNA GLYCOSYLASE"/>
    <property type="match status" value="1"/>
</dbReference>
<feature type="compositionally biased region" description="Basic and acidic residues" evidence="4">
    <location>
        <begin position="19"/>
        <end position="28"/>
    </location>
</feature>
<feature type="compositionally biased region" description="Basic residues" evidence="4">
    <location>
        <begin position="139"/>
        <end position="148"/>
    </location>
</feature>
<dbReference type="Gene3D" id="3.40.470.10">
    <property type="entry name" value="Uracil-DNA glycosylase-like domain"/>
    <property type="match status" value="1"/>
</dbReference>
<dbReference type="EMBL" id="DF977455">
    <property type="protein sequence ID" value="GAP85286.2"/>
    <property type="molecule type" value="Genomic_DNA"/>
</dbReference>
<evidence type="ECO:0000313" key="7">
    <source>
        <dbReference type="Proteomes" id="UP000054516"/>
    </source>
</evidence>
<proteinExistence type="predicted"/>
<keyword evidence="1" id="KW-0227">DNA damage</keyword>
<dbReference type="GO" id="GO:0006285">
    <property type="term" value="P:base-excision repair, AP site formation"/>
    <property type="evidence" value="ECO:0007669"/>
    <property type="project" value="InterPro"/>
</dbReference>
<reference evidence="6" key="1">
    <citation type="submission" date="2016-03" db="EMBL/GenBank/DDBJ databases">
        <title>Draft genome sequence of Rosellinia necatrix.</title>
        <authorList>
            <person name="Kanematsu S."/>
        </authorList>
    </citation>
    <scope>NUCLEOTIDE SEQUENCE [LARGE SCALE GENOMIC DNA]</scope>
    <source>
        <strain evidence="6">W97</strain>
    </source>
</reference>
<evidence type="ECO:0000256" key="3">
    <source>
        <dbReference type="ARBA" id="ARBA00023204"/>
    </source>
</evidence>
<dbReference type="Proteomes" id="UP000054516">
    <property type="component" value="Unassembled WGS sequence"/>
</dbReference>
<feature type="compositionally biased region" description="Acidic residues" evidence="4">
    <location>
        <begin position="318"/>
        <end position="333"/>
    </location>
</feature>
<dbReference type="CDD" id="cd10028">
    <property type="entry name" value="UDG-F2_TDG_MUG"/>
    <property type="match status" value="1"/>
</dbReference>
<evidence type="ECO:0000313" key="6">
    <source>
        <dbReference type="EMBL" id="GAP85286.2"/>
    </source>
</evidence>
<feature type="compositionally biased region" description="Low complexity" evidence="4">
    <location>
        <begin position="97"/>
        <end position="108"/>
    </location>
</feature>
<name>A0A1W2TBK3_ROSNE</name>
<dbReference type="OrthoDB" id="565731at2759"/>
<evidence type="ECO:0000256" key="2">
    <source>
        <dbReference type="ARBA" id="ARBA00022801"/>
    </source>
</evidence>
<dbReference type="FunFam" id="3.40.470.10:FF:000010">
    <property type="entry name" value="G/U mismatch-specific DNA glycosylase"/>
    <property type="match status" value="1"/>
</dbReference>
<feature type="region of interest" description="Disordered" evidence="4">
    <location>
        <begin position="1"/>
        <end position="167"/>
    </location>
</feature>
<keyword evidence="2" id="KW-0378">Hydrolase</keyword>
<evidence type="ECO:0000259" key="5">
    <source>
        <dbReference type="Pfam" id="PF03167"/>
    </source>
</evidence>
<accession>A0A1W2TBK3</accession>
<gene>
    <name evidence="6" type="ORF">SAMD00023353_1002380</name>
</gene>
<dbReference type="AlphaFoldDB" id="A0A1W2TBK3"/>
<feature type="compositionally biased region" description="Low complexity" evidence="4">
    <location>
        <begin position="149"/>
        <end position="167"/>
    </location>
</feature>
<dbReference type="InterPro" id="IPR036895">
    <property type="entry name" value="Uracil-DNA_glycosylase-like_sf"/>
</dbReference>
<evidence type="ECO:0000256" key="1">
    <source>
        <dbReference type="ARBA" id="ARBA00022763"/>
    </source>
</evidence>
<dbReference type="InterPro" id="IPR015637">
    <property type="entry name" value="MUG/TDG"/>
</dbReference>
<evidence type="ECO:0000256" key="4">
    <source>
        <dbReference type="SAM" id="MobiDB-lite"/>
    </source>
</evidence>
<feature type="domain" description="Uracil-DNA glycosylase-like" evidence="5">
    <location>
        <begin position="181"/>
        <end position="369"/>
    </location>
</feature>
<feature type="region of interest" description="Disordered" evidence="4">
    <location>
        <begin position="312"/>
        <end position="341"/>
    </location>
</feature>
<keyword evidence="3" id="KW-0234">DNA repair</keyword>
<dbReference type="GO" id="GO:0008263">
    <property type="term" value="F:pyrimidine-specific mismatch base pair DNA N-glycosylase activity"/>
    <property type="evidence" value="ECO:0007669"/>
    <property type="project" value="TreeGrafter"/>
</dbReference>